<dbReference type="GO" id="GO:0016787">
    <property type="term" value="F:hydrolase activity"/>
    <property type="evidence" value="ECO:0007669"/>
    <property type="project" value="UniProtKB-KW"/>
</dbReference>
<evidence type="ECO:0000313" key="6">
    <source>
        <dbReference type="Proteomes" id="UP000215459"/>
    </source>
</evidence>
<dbReference type="GO" id="GO:0004540">
    <property type="term" value="F:RNA nuclease activity"/>
    <property type="evidence" value="ECO:0007669"/>
    <property type="project" value="InterPro"/>
</dbReference>
<accession>A0A235B4S0</accession>
<keyword evidence="6" id="KW-1185">Reference proteome</keyword>
<dbReference type="InterPro" id="IPR037038">
    <property type="entry name" value="HepT-like_sf"/>
</dbReference>
<evidence type="ECO:0000256" key="2">
    <source>
        <dbReference type="ARBA" id="ARBA00022722"/>
    </source>
</evidence>
<comment type="similarity">
    <text evidence="4">Belongs to the HepT RNase toxin family.</text>
</comment>
<dbReference type="AlphaFoldDB" id="A0A235B4S0"/>
<dbReference type="OrthoDB" id="2375467at2"/>
<comment type="caution">
    <text evidence="5">The sequence shown here is derived from an EMBL/GenBank/DDBJ whole genome shotgun (WGS) entry which is preliminary data.</text>
</comment>
<evidence type="ECO:0000256" key="3">
    <source>
        <dbReference type="ARBA" id="ARBA00022801"/>
    </source>
</evidence>
<keyword evidence="3" id="KW-0378">Hydrolase</keyword>
<organism evidence="5 6">
    <name type="scientific">Paludifilum halophilum</name>
    <dbReference type="NCBI Taxonomy" id="1642702"/>
    <lineage>
        <taxon>Bacteria</taxon>
        <taxon>Bacillati</taxon>
        <taxon>Bacillota</taxon>
        <taxon>Bacilli</taxon>
        <taxon>Bacillales</taxon>
        <taxon>Thermoactinomycetaceae</taxon>
        <taxon>Paludifilum</taxon>
    </lineage>
</organism>
<keyword evidence="2" id="KW-0540">Nuclease</keyword>
<evidence type="ECO:0008006" key="7">
    <source>
        <dbReference type="Google" id="ProtNLM"/>
    </source>
</evidence>
<reference evidence="5 6" key="1">
    <citation type="submission" date="2017-07" db="EMBL/GenBank/DDBJ databases">
        <title>The genome sequence of Paludifilum halophilum highlights mechanisms for microbial adaptation to high salt environemnts.</title>
        <authorList>
            <person name="Belbahri L."/>
        </authorList>
    </citation>
    <scope>NUCLEOTIDE SEQUENCE [LARGE SCALE GENOMIC DNA]</scope>
    <source>
        <strain evidence="5 6">DSM 102817</strain>
    </source>
</reference>
<dbReference type="Pfam" id="PF01934">
    <property type="entry name" value="HepT-like"/>
    <property type="match status" value="1"/>
</dbReference>
<dbReference type="Gene3D" id="1.20.120.580">
    <property type="entry name" value="bsu32300-like"/>
    <property type="match status" value="1"/>
</dbReference>
<protein>
    <recommendedName>
        <fullName evidence="7">DUF86 domain-containing protein</fullName>
    </recommendedName>
</protein>
<dbReference type="Proteomes" id="UP000215459">
    <property type="component" value="Unassembled WGS sequence"/>
</dbReference>
<dbReference type="InterPro" id="IPR008201">
    <property type="entry name" value="HepT-like"/>
</dbReference>
<dbReference type="InterPro" id="IPR052379">
    <property type="entry name" value="Type_VII_TA_RNase"/>
</dbReference>
<evidence type="ECO:0000256" key="1">
    <source>
        <dbReference type="ARBA" id="ARBA00022649"/>
    </source>
</evidence>
<name>A0A235B4S0_9BACL</name>
<evidence type="ECO:0000313" key="5">
    <source>
        <dbReference type="EMBL" id="OYD07231.1"/>
    </source>
</evidence>
<evidence type="ECO:0000256" key="4">
    <source>
        <dbReference type="ARBA" id="ARBA00024207"/>
    </source>
</evidence>
<keyword evidence="1" id="KW-1277">Toxin-antitoxin system</keyword>
<dbReference type="GO" id="GO:0110001">
    <property type="term" value="C:toxin-antitoxin complex"/>
    <property type="evidence" value="ECO:0007669"/>
    <property type="project" value="InterPro"/>
</dbReference>
<proteinExistence type="inferred from homology"/>
<dbReference type="PANTHER" id="PTHR33397:SF5">
    <property type="entry name" value="RNASE YUTE-RELATED"/>
    <property type="match status" value="1"/>
</dbReference>
<gene>
    <name evidence="5" type="ORF">CHM34_12675</name>
</gene>
<dbReference type="RefSeq" id="WP_094264974.1">
    <property type="nucleotide sequence ID" value="NZ_NOWF01000007.1"/>
</dbReference>
<sequence>MIYDVDTERIEIQLDYLEQCIRVMQETLEDLTQKPGLVSFFAASRAVHIAVECVIDVGSVMIDGFIMRDPGGYLDIIDILEDEQVVPSDGTGRLKEWVRLRDRLVRRYHEVDHEELASHLKDIGVFTAYTDWVRDYLTRELGPAYPKRKEGSR</sequence>
<dbReference type="EMBL" id="NOWF01000007">
    <property type="protein sequence ID" value="OYD07231.1"/>
    <property type="molecule type" value="Genomic_DNA"/>
</dbReference>
<dbReference type="PANTHER" id="PTHR33397">
    <property type="entry name" value="UPF0331 PROTEIN YUTE"/>
    <property type="match status" value="1"/>
</dbReference>